<proteinExistence type="inferred from homology"/>
<sequence>MSPSRNFIPFVIAFLLVLSGTALHVLGRRLLHGGQSTEGSSLSPAGEDRKAPLSLEEATEGLRPTAPGHSPGIGHTWETRGDDKTSKSLEDTQLGARQTEPGHSPGIGHSAGNRV</sequence>
<gene>
    <name evidence="9" type="ORF">SI7747_05005877</name>
    <name evidence="10" type="ORF">SI8410_05006432</name>
</gene>
<keyword evidence="6" id="KW-0732">Signal</keyword>
<dbReference type="PANTHER" id="PTHR33348:SF3">
    <property type="entry name" value="PRECURSOR OF CEP1"/>
    <property type="match status" value="1"/>
</dbReference>
<evidence type="ECO:0000256" key="8">
    <source>
        <dbReference type="SAM" id="MobiDB-lite"/>
    </source>
</evidence>
<organism evidence="10 11">
    <name type="scientific">Spirodela intermedia</name>
    <name type="common">Intermediate duckweed</name>
    <dbReference type="NCBI Taxonomy" id="51605"/>
    <lineage>
        <taxon>Eukaryota</taxon>
        <taxon>Viridiplantae</taxon>
        <taxon>Streptophyta</taxon>
        <taxon>Embryophyta</taxon>
        <taxon>Tracheophyta</taxon>
        <taxon>Spermatophyta</taxon>
        <taxon>Magnoliopsida</taxon>
        <taxon>Liliopsida</taxon>
        <taxon>Araceae</taxon>
        <taxon>Lemnoideae</taxon>
        <taxon>Spirodela</taxon>
    </lineage>
</organism>
<dbReference type="GO" id="GO:0048364">
    <property type="term" value="P:root development"/>
    <property type="evidence" value="ECO:0007669"/>
    <property type="project" value="InterPro"/>
</dbReference>
<evidence type="ECO:0000313" key="11">
    <source>
        <dbReference type="Proteomes" id="UP000663760"/>
    </source>
</evidence>
<feature type="compositionally biased region" description="Basic and acidic residues" evidence="8">
    <location>
        <begin position="77"/>
        <end position="90"/>
    </location>
</feature>
<dbReference type="GO" id="GO:1902025">
    <property type="term" value="P:nitrate import"/>
    <property type="evidence" value="ECO:0007669"/>
    <property type="project" value="TreeGrafter"/>
</dbReference>
<accession>A0A7I8KDC3</accession>
<dbReference type="GO" id="GO:2000280">
    <property type="term" value="P:regulation of root development"/>
    <property type="evidence" value="ECO:0007669"/>
    <property type="project" value="TreeGrafter"/>
</dbReference>
<keyword evidence="4" id="KW-0964">Secreted</keyword>
<evidence type="ECO:0000256" key="7">
    <source>
        <dbReference type="ARBA" id="ARBA00023278"/>
    </source>
</evidence>
<evidence type="ECO:0000313" key="10">
    <source>
        <dbReference type="EMBL" id="CAA7395769.1"/>
    </source>
</evidence>
<feature type="region of interest" description="Disordered" evidence="8">
    <location>
        <begin position="33"/>
        <end position="115"/>
    </location>
</feature>
<protein>
    <submittedName>
        <fullName evidence="10">Uncharacterized protein</fullName>
    </submittedName>
</protein>
<comment type="similarity">
    <text evidence="2">Belongs to the C-terminally encoded plant signaling peptide (CEP) family.</text>
</comment>
<reference evidence="10" key="1">
    <citation type="submission" date="2020-02" db="EMBL/GenBank/DDBJ databases">
        <authorList>
            <person name="Scholz U."/>
            <person name="Mascher M."/>
            <person name="Fiebig A."/>
        </authorList>
    </citation>
    <scope>NUCLEOTIDE SEQUENCE</scope>
</reference>
<dbReference type="GO" id="GO:0005179">
    <property type="term" value="F:hormone activity"/>
    <property type="evidence" value="ECO:0007669"/>
    <property type="project" value="UniProtKB-KW"/>
</dbReference>
<dbReference type="EMBL" id="LR743592">
    <property type="protein sequence ID" value="CAA2619708.1"/>
    <property type="molecule type" value="Genomic_DNA"/>
</dbReference>
<keyword evidence="3" id="KW-0052">Apoplast</keyword>
<dbReference type="GO" id="GO:0048046">
    <property type="term" value="C:apoplast"/>
    <property type="evidence" value="ECO:0007669"/>
    <property type="project" value="UniProtKB-SubCell"/>
</dbReference>
<name>A0A7I8KDC3_SPIIN</name>
<dbReference type="InterPro" id="IPR033250">
    <property type="entry name" value="CEP"/>
</dbReference>
<keyword evidence="11" id="KW-1185">Reference proteome</keyword>
<keyword evidence="5" id="KW-0372">Hormone</keyword>
<evidence type="ECO:0000313" key="9">
    <source>
        <dbReference type="EMBL" id="CAA2619708.1"/>
    </source>
</evidence>
<dbReference type="GO" id="GO:0006995">
    <property type="term" value="P:cellular response to nitrogen starvation"/>
    <property type="evidence" value="ECO:0007669"/>
    <property type="project" value="UniProtKB-ARBA"/>
</dbReference>
<evidence type="ECO:0000256" key="5">
    <source>
        <dbReference type="ARBA" id="ARBA00022702"/>
    </source>
</evidence>
<dbReference type="AlphaFoldDB" id="A0A7I8KDC3"/>
<dbReference type="GO" id="GO:1901371">
    <property type="term" value="P:regulation of leaf morphogenesis"/>
    <property type="evidence" value="ECO:0007669"/>
    <property type="project" value="TreeGrafter"/>
</dbReference>
<evidence type="ECO:0000256" key="1">
    <source>
        <dbReference type="ARBA" id="ARBA00004271"/>
    </source>
</evidence>
<dbReference type="PANTHER" id="PTHR33348">
    <property type="entry name" value="PRECURSOR OF CEP5"/>
    <property type="match status" value="1"/>
</dbReference>
<comment type="subcellular location">
    <subcellularLocation>
        <location evidence="1">Secreted</location>
        <location evidence="1">Extracellular space</location>
        <location evidence="1">Apoplast</location>
    </subcellularLocation>
</comment>
<evidence type="ECO:0000256" key="2">
    <source>
        <dbReference type="ARBA" id="ARBA00008963"/>
    </source>
</evidence>
<dbReference type="Proteomes" id="UP000663760">
    <property type="component" value="Chromosome 5"/>
</dbReference>
<dbReference type="EMBL" id="LR746268">
    <property type="protein sequence ID" value="CAA7395769.1"/>
    <property type="molecule type" value="Genomic_DNA"/>
</dbReference>
<keyword evidence="7" id="KW-0379">Hydroxylation</keyword>
<evidence type="ECO:0000256" key="4">
    <source>
        <dbReference type="ARBA" id="ARBA00022525"/>
    </source>
</evidence>
<evidence type="ECO:0000256" key="6">
    <source>
        <dbReference type="ARBA" id="ARBA00022729"/>
    </source>
</evidence>
<dbReference type="OrthoDB" id="1863260at2759"/>
<evidence type="ECO:0000256" key="3">
    <source>
        <dbReference type="ARBA" id="ARBA00022523"/>
    </source>
</evidence>